<keyword evidence="2" id="KW-1185">Reference proteome</keyword>
<evidence type="ECO:0000313" key="2">
    <source>
        <dbReference type="Proteomes" id="UP001159363"/>
    </source>
</evidence>
<name>A0ABQ9GIM0_9NEOP</name>
<reference evidence="1 2" key="1">
    <citation type="submission" date="2023-02" db="EMBL/GenBank/DDBJ databases">
        <title>LHISI_Scaffold_Assembly.</title>
        <authorList>
            <person name="Stuart O.P."/>
            <person name="Cleave R."/>
            <person name="Magrath M.J.L."/>
            <person name="Mikheyev A.S."/>
        </authorList>
    </citation>
    <scope>NUCLEOTIDE SEQUENCE [LARGE SCALE GENOMIC DNA]</scope>
    <source>
        <strain evidence="1">Daus_M_001</strain>
        <tissue evidence="1">Leg muscle</tissue>
    </source>
</reference>
<dbReference type="Gene3D" id="2.10.70.10">
    <property type="entry name" value="Complement Module, domain 1"/>
    <property type="match status" value="1"/>
</dbReference>
<protein>
    <recommendedName>
        <fullName evidence="3">VWFC domain-containing protein</fullName>
    </recommendedName>
</protein>
<comment type="caution">
    <text evidence="1">The sequence shown here is derived from an EMBL/GenBank/DDBJ whole genome shotgun (WGS) entry which is preliminary data.</text>
</comment>
<dbReference type="Proteomes" id="UP001159363">
    <property type="component" value="Chromosome 11"/>
</dbReference>
<accession>A0ABQ9GIM0</accession>
<organism evidence="1 2">
    <name type="scientific">Dryococelus australis</name>
    <dbReference type="NCBI Taxonomy" id="614101"/>
    <lineage>
        <taxon>Eukaryota</taxon>
        <taxon>Metazoa</taxon>
        <taxon>Ecdysozoa</taxon>
        <taxon>Arthropoda</taxon>
        <taxon>Hexapoda</taxon>
        <taxon>Insecta</taxon>
        <taxon>Pterygota</taxon>
        <taxon>Neoptera</taxon>
        <taxon>Polyneoptera</taxon>
        <taxon>Phasmatodea</taxon>
        <taxon>Verophasmatodea</taxon>
        <taxon>Anareolatae</taxon>
        <taxon>Phasmatidae</taxon>
        <taxon>Eurycanthinae</taxon>
        <taxon>Dryococelus</taxon>
    </lineage>
</organism>
<proteinExistence type="predicted"/>
<evidence type="ECO:0008006" key="3">
    <source>
        <dbReference type="Google" id="ProtNLM"/>
    </source>
</evidence>
<evidence type="ECO:0000313" key="1">
    <source>
        <dbReference type="EMBL" id="KAJ8871867.1"/>
    </source>
</evidence>
<dbReference type="SUPFAM" id="SSF57603">
    <property type="entry name" value="FnI-like domain"/>
    <property type="match status" value="1"/>
</dbReference>
<gene>
    <name evidence="1" type="ORF">PR048_028207</name>
</gene>
<dbReference type="EMBL" id="JARBHB010000012">
    <property type="protein sequence ID" value="KAJ8871867.1"/>
    <property type="molecule type" value="Genomic_DNA"/>
</dbReference>
<sequence>MCLQLGEIDCWPMECPPLTCSEPVLSAGDCCLRCDDDPCALDANANSTGLVPAAGQPCTYEGRLYNSGSQWRDSNDKCTACSCKVSASLPHYHLHARRHVWIRV</sequence>